<dbReference type="PANTHER" id="PTHR10472">
    <property type="entry name" value="D-TYROSYL-TRNA TYR DEACYLASE"/>
    <property type="match status" value="1"/>
</dbReference>
<dbReference type="GO" id="GO:0000049">
    <property type="term" value="F:tRNA binding"/>
    <property type="evidence" value="ECO:0007669"/>
    <property type="project" value="UniProtKB-UniRule"/>
</dbReference>
<dbReference type="EC" id="3.1.1.-" evidence="3"/>
<comment type="catalytic activity">
    <reaction evidence="3">
        <text>glycyl-tRNA(Ala) + H2O = tRNA(Ala) + glycine + H(+)</text>
        <dbReference type="Rhea" id="RHEA:53744"/>
        <dbReference type="Rhea" id="RHEA-COMP:9657"/>
        <dbReference type="Rhea" id="RHEA-COMP:13640"/>
        <dbReference type="ChEBI" id="CHEBI:15377"/>
        <dbReference type="ChEBI" id="CHEBI:15378"/>
        <dbReference type="ChEBI" id="CHEBI:57305"/>
        <dbReference type="ChEBI" id="CHEBI:78442"/>
        <dbReference type="ChEBI" id="CHEBI:78522"/>
    </reaction>
</comment>
<evidence type="ECO:0000256" key="1">
    <source>
        <dbReference type="ARBA" id="ARBA00009673"/>
    </source>
</evidence>
<keyword evidence="3" id="KW-0694">RNA-binding</keyword>
<evidence type="ECO:0000256" key="2">
    <source>
        <dbReference type="ARBA" id="ARBA00022801"/>
    </source>
</evidence>
<dbReference type="GO" id="GO:0005737">
    <property type="term" value="C:cytoplasm"/>
    <property type="evidence" value="ECO:0007669"/>
    <property type="project" value="UniProtKB-SubCell"/>
</dbReference>
<dbReference type="GO" id="GO:0019478">
    <property type="term" value="P:D-amino acid catabolic process"/>
    <property type="evidence" value="ECO:0007669"/>
    <property type="project" value="UniProtKB-UniRule"/>
</dbReference>
<dbReference type="Pfam" id="PF02580">
    <property type="entry name" value="Tyr_Deacylase"/>
    <property type="match status" value="1"/>
</dbReference>
<dbReference type="FunFam" id="3.50.80.10:FF:000001">
    <property type="entry name" value="D-aminoacyl-tRNA deacylase"/>
    <property type="match status" value="1"/>
</dbReference>
<dbReference type="NCBIfam" id="TIGR00256">
    <property type="entry name" value="D-aminoacyl-tRNA deacylase"/>
    <property type="match status" value="1"/>
</dbReference>
<dbReference type="EMBL" id="CP101717">
    <property type="protein sequence ID" value="WLD58045.1"/>
    <property type="molecule type" value="Genomic_DNA"/>
</dbReference>
<dbReference type="AlphaFoldDB" id="A0AB38YFM7"/>
<dbReference type="HAMAP" id="MF_00518">
    <property type="entry name" value="Deacylase_Dtd"/>
    <property type="match status" value="1"/>
</dbReference>
<proteinExistence type="inferred from homology"/>
<feature type="short sequence motif" description="Gly-cisPro motif, important for rejection of L-amino acids" evidence="3">
    <location>
        <begin position="137"/>
        <end position="138"/>
    </location>
</feature>
<comment type="function">
    <text evidence="3">An aminoacyl-tRNA editing enzyme that deacylates mischarged D-aminoacyl-tRNAs. Also deacylates mischarged glycyl-tRNA(Ala), protecting cells against glycine mischarging by AlaRS. Acts via tRNA-based rather than protein-based catalysis; rejects L-amino acids rather than detecting D-amino acids in the active site. By recycling D-aminoacyl-tRNA to D-amino acids and free tRNA molecules, this enzyme counteracts the toxicity associated with the formation of D-aminoacyl-tRNA entities in vivo and helps enforce protein L-homochirality.</text>
</comment>
<name>A0AB38YFM7_9GAMM</name>
<dbReference type="GO" id="GO:0106026">
    <property type="term" value="F:Gly-tRNA(Ala) deacylase activity"/>
    <property type="evidence" value="ECO:0007669"/>
    <property type="project" value="UniProtKB-UniRule"/>
</dbReference>
<keyword evidence="3" id="KW-0963">Cytoplasm</keyword>
<dbReference type="InterPro" id="IPR023509">
    <property type="entry name" value="DTD-like_sf"/>
</dbReference>
<comment type="subunit">
    <text evidence="3">Homodimer.</text>
</comment>
<gene>
    <name evidence="3 4" type="primary">dtd</name>
    <name evidence="4" type="ORF">NFC81_15225</name>
</gene>
<dbReference type="GO" id="GO:0051500">
    <property type="term" value="F:D-tyrosyl-tRNA(Tyr) deacylase activity"/>
    <property type="evidence" value="ECO:0007669"/>
    <property type="project" value="TreeGrafter"/>
</dbReference>
<dbReference type="GO" id="GO:0043908">
    <property type="term" value="F:Ser(Gly)-tRNA(Ala) hydrolase activity"/>
    <property type="evidence" value="ECO:0007669"/>
    <property type="project" value="UniProtKB-UniRule"/>
</dbReference>
<comment type="catalytic activity">
    <reaction evidence="3">
        <text>a D-aminoacyl-tRNA + H2O = a tRNA + a D-alpha-amino acid + H(+)</text>
        <dbReference type="Rhea" id="RHEA:13953"/>
        <dbReference type="Rhea" id="RHEA-COMP:10123"/>
        <dbReference type="Rhea" id="RHEA-COMP:10124"/>
        <dbReference type="ChEBI" id="CHEBI:15377"/>
        <dbReference type="ChEBI" id="CHEBI:15378"/>
        <dbReference type="ChEBI" id="CHEBI:59871"/>
        <dbReference type="ChEBI" id="CHEBI:78442"/>
        <dbReference type="ChEBI" id="CHEBI:79333"/>
        <dbReference type="EC" id="3.1.1.96"/>
    </reaction>
</comment>
<protein>
    <recommendedName>
        <fullName evidence="3">D-aminoacyl-tRNA deacylase</fullName>
        <shortName evidence="3">DTD</shortName>
        <ecNumber evidence="3">3.1.1.96</ecNumber>
    </recommendedName>
    <alternativeName>
        <fullName evidence="3">Gly-tRNA(Ala) deacylase</fullName>
        <ecNumber evidence="3">3.1.1.-</ecNumber>
    </alternativeName>
</protein>
<dbReference type="SUPFAM" id="SSF69500">
    <property type="entry name" value="DTD-like"/>
    <property type="match status" value="1"/>
</dbReference>
<reference evidence="4" key="1">
    <citation type="submission" date="2022-07" db="EMBL/GenBank/DDBJ databases">
        <title>Complete genome sequence of Salinispirillum sp. LH10-3-1 capable of multiple carbohydrate inversion isolated from a soda lake.</title>
        <authorList>
            <person name="Liu J."/>
            <person name="Zhai Y."/>
            <person name="Zhang H."/>
            <person name="Yang H."/>
            <person name="Qu J."/>
            <person name="Li J."/>
        </authorList>
    </citation>
    <scope>NUCLEOTIDE SEQUENCE</scope>
    <source>
        <strain evidence="4">LH 10-3-1</strain>
    </source>
</reference>
<comment type="subcellular location">
    <subcellularLocation>
        <location evidence="3">Cytoplasm</location>
    </subcellularLocation>
</comment>
<keyword evidence="2 3" id="KW-0378">Hydrolase</keyword>
<evidence type="ECO:0000313" key="4">
    <source>
        <dbReference type="EMBL" id="WLD58045.1"/>
    </source>
</evidence>
<keyword evidence="3" id="KW-0820">tRNA-binding</keyword>
<dbReference type="InterPro" id="IPR003732">
    <property type="entry name" value="Daa-tRNA_deacyls_DTD"/>
</dbReference>
<dbReference type="RefSeq" id="WP_304995329.1">
    <property type="nucleotide sequence ID" value="NZ_CP101717.1"/>
</dbReference>
<comment type="domain">
    <text evidence="3">A Gly-cisPro motif from one monomer fits into the active site of the other monomer to allow specific chiral rejection of L-amino acids.</text>
</comment>
<dbReference type="CDD" id="cd00563">
    <property type="entry name" value="Dtyr_deacylase"/>
    <property type="match status" value="1"/>
</dbReference>
<dbReference type="Gene3D" id="3.50.80.10">
    <property type="entry name" value="D-tyrosyl-tRNA(Tyr) deacylase"/>
    <property type="match status" value="1"/>
</dbReference>
<evidence type="ECO:0000256" key="3">
    <source>
        <dbReference type="HAMAP-Rule" id="MF_00518"/>
    </source>
</evidence>
<dbReference type="EC" id="3.1.1.96" evidence="3"/>
<comment type="similarity">
    <text evidence="1 3">Belongs to the DTD family.</text>
</comment>
<dbReference type="PANTHER" id="PTHR10472:SF5">
    <property type="entry name" value="D-AMINOACYL-TRNA DEACYLASE 1"/>
    <property type="match status" value="1"/>
</dbReference>
<sequence>MKALLQRVSSASVVVDNATVGAIEHGLLVLVGIEPNDTEATARRMIERLLNYRVFGDDQGRMNRSVRDVAGGLLLVSQFTLAADTRQGNRPGFSTAAAPDDAERLFNWLVDYAATQYQPVATGQFGAHMTVSLVNDGPVTFLLEVNS</sequence>
<organism evidence="4">
    <name type="scientific">Salinispirillum sp. LH 10-3-1</name>
    <dbReference type="NCBI Taxonomy" id="2952525"/>
    <lineage>
        <taxon>Bacteria</taxon>
        <taxon>Pseudomonadati</taxon>
        <taxon>Pseudomonadota</taxon>
        <taxon>Gammaproteobacteria</taxon>
        <taxon>Oceanospirillales</taxon>
        <taxon>Saccharospirillaceae</taxon>
        <taxon>Salinispirillum</taxon>
    </lineage>
</organism>
<accession>A0AB38YFM7</accession>